<name>A0ABQ6BA13_9BRAD</name>
<evidence type="ECO:0000313" key="3">
    <source>
        <dbReference type="Proteomes" id="UP001156905"/>
    </source>
</evidence>
<dbReference type="InterPro" id="IPR036709">
    <property type="entry name" value="Autotransporte_beta_dom_sf"/>
</dbReference>
<dbReference type="Proteomes" id="UP001156905">
    <property type="component" value="Unassembled WGS sequence"/>
</dbReference>
<keyword evidence="3" id="KW-1185">Reference proteome</keyword>
<dbReference type="SUPFAM" id="SSF103515">
    <property type="entry name" value="Autotransporter"/>
    <property type="match status" value="1"/>
</dbReference>
<evidence type="ECO:0000313" key="2">
    <source>
        <dbReference type="EMBL" id="GLR91209.1"/>
    </source>
</evidence>
<organism evidence="2 3">
    <name type="scientific">Bradyrhizobium iriomotense</name>
    <dbReference type="NCBI Taxonomy" id="441950"/>
    <lineage>
        <taxon>Bacteria</taxon>
        <taxon>Pseudomonadati</taxon>
        <taxon>Pseudomonadota</taxon>
        <taxon>Alphaproteobacteria</taxon>
        <taxon>Hyphomicrobiales</taxon>
        <taxon>Nitrobacteraceae</taxon>
        <taxon>Bradyrhizobium</taxon>
    </lineage>
</organism>
<accession>A0ABQ6BA13</accession>
<dbReference type="EMBL" id="BSOW01000043">
    <property type="protein sequence ID" value="GLR91209.1"/>
    <property type="molecule type" value="Genomic_DNA"/>
</dbReference>
<dbReference type="PROSITE" id="PS51208">
    <property type="entry name" value="AUTOTRANSPORTER"/>
    <property type="match status" value="1"/>
</dbReference>
<evidence type="ECO:0000259" key="1">
    <source>
        <dbReference type="PROSITE" id="PS51208"/>
    </source>
</evidence>
<dbReference type="InterPro" id="IPR005546">
    <property type="entry name" value="Autotransporte_beta"/>
</dbReference>
<comment type="caution">
    <text evidence="2">The sequence shown here is derived from an EMBL/GenBank/DDBJ whole genome shotgun (WGS) entry which is preliminary data.</text>
</comment>
<protein>
    <recommendedName>
        <fullName evidence="1">Autotransporter domain-containing protein</fullName>
    </recommendedName>
</protein>
<dbReference type="SMART" id="SM00869">
    <property type="entry name" value="Autotransporter"/>
    <property type="match status" value="1"/>
</dbReference>
<sequence>MPRADTLYQMSTTSLGWSGTMAPGFAVLDNLSGSSLSSAINQTLPVLTGAASQATYATQRAVQQAVTGRLDDIRGLNSGAAPERNIWMKPLGGVVRQGSLDGVPGYNASGVGVALGADAAISPRTMLGGVFAYSHQTITGSEDAVPNRLAIDSYQMGLYGTYAVSRDVQVDAQLDGALNDNGESRTLGFINSTATANYRSYSVHAGAAIKKLIPLGALTFMPSLQLDYGQVGSPAYQENGAGGFSLNVDSQVYRELILTAGFKGAYELVRRTYLTGDVGIGYNALNQGLQIRAAFAGGGTAFVTDGLALSPWIYSAGLGLAAAATDRVDLGIRYGLQATSSGLVQQSGLAVLKVKL</sequence>
<dbReference type="Gene3D" id="2.40.128.130">
    <property type="entry name" value="Autotransporter beta-domain"/>
    <property type="match status" value="1"/>
</dbReference>
<dbReference type="Pfam" id="PF03797">
    <property type="entry name" value="Autotransporter"/>
    <property type="match status" value="1"/>
</dbReference>
<proteinExistence type="predicted"/>
<gene>
    <name evidence="2" type="ORF">GCM10007857_79250</name>
</gene>
<reference evidence="3" key="1">
    <citation type="journal article" date="2019" name="Int. J. Syst. Evol. Microbiol.">
        <title>The Global Catalogue of Microorganisms (GCM) 10K type strain sequencing project: providing services to taxonomists for standard genome sequencing and annotation.</title>
        <authorList>
            <consortium name="The Broad Institute Genomics Platform"/>
            <consortium name="The Broad Institute Genome Sequencing Center for Infectious Disease"/>
            <person name="Wu L."/>
            <person name="Ma J."/>
        </authorList>
    </citation>
    <scope>NUCLEOTIDE SEQUENCE [LARGE SCALE GENOMIC DNA]</scope>
    <source>
        <strain evidence="3">NBRC 102520</strain>
    </source>
</reference>
<dbReference type="NCBIfam" id="TIGR01414">
    <property type="entry name" value="autotrans_barl"/>
    <property type="match status" value="1"/>
</dbReference>
<dbReference type="InterPro" id="IPR006315">
    <property type="entry name" value="OM_autotransptr_brl_dom"/>
</dbReference>
<feature type="domain" description="Autotransporter" evidence="1">
    <location>
        <begin position="79"/>
        <end position="356"/>
    </location>
</feature>